<dbReference type="Pfam" id="PF23559">
    <property type="entry name" value="WHD_DRP"/>
    <property type="match status" value="1"/>
</dbReference>
<protein>
    <recommendedName>
        <fullName evidence="8">AAA+ ATPase domain-containing protein</fullName>
    </recommendedName>
</protein>
<organism evidence="9 10">
    <name type="scientific">Quercus lobata</name>
    <name type="common">Valley oak</name>
    <dbReference type="NCBI Taxonomy" id="97700"/>
    <lineage>
        <taxon>Eukaryota</taxon>
        <taxon>Viridiplantae</taxon>
        <taxon>Streptophyta</taxon>
        <taxon>Embryophyta</taxon>
        <taxon>Tracheophyta</taxon>
        <taxon>Spermatophyta</taxon>
        <taxon>Magnoliopsida</taxon>
        <taxon>eudicotyledons</taxon>
        <taxon>Gunneridae</taxon>
        <taxon>Pentapetalae</taxon>
        <taxon>rosids</taxon>
        <taxon>fabids</taxon>
        <taxon>Fagales</taxon>
        <taxon>Fagaceae</taxon>
        <taxon>Quercus</taxon>
    </lineage>
</organism>
<keyword evidence="6" id="KW-0067">ATP-binding</keyword>
<dbReference type="FunFam" id="1.10.10.10:FF:000322">
    <property type="entry name" value="Probable disease resistance protein At1g63360"/>
    <property type="match status" value="1"/>
</dbReference>
<dbReference type="FunCoup" id="A0A7N2R4Q9">
    <property type="interactions" value="1555"/>
</dbReference>
<dbReference type="FunFam" id="1.10.8.430:FF:000003">
    <property type="entry name" value="Probable disease resistance protein At5g66910"/>
    <property type="match status" value="1"/>
</dbReference>
<keyword evidence="2" id="KW-0433">Leucine-rich repeat</keyword>
<feature type="domain" description="AAA+ ATPase" evidence="8">
    <location>
        <begin position="172"/>
        <end position="316"/>
    </location>
</feature>
<dbReference type="SMART" id="SM00382">
    <property type="entry name" value="AAA"/>
    <property type="match status" value="1"/>
</dbReference>
<dbReference type="Pfam" id="PF23247">
    <property type="entry name" value="LRR_RPS2"/>
    <property type="match status" value="1"/>
</dbReference>
<keyword evidence="4" id="KW-0547">Nucleotide-binding</keyword>
<dbReference type="PANTHER" id="PTHR33463">
    <property type="entry name" value="NB-ARC DOMAIN-CONTAINING PROTEIN-RELATED"/>
    <property type="match status" value="1"/>
</dbReference>
<dbReference type="SUPFAM" id="SSF52540">
    <property type="entry name" value="P-loop containing nucleoside triphosphate hydrolases"/>
    <property type="match status" value="1"/>
</dbReference>
<reference evidence="9" key="2">
    <citation type="submission" date="2021-01" db="UniProtKB">
        <authorList>
            <consortium name="EnsemblPlants"/>
        </authorList>
    </citation>
    <scope>IDENTIFICATION</scope>
</reference>
<comment type="similarity">
    <text evidence="1">Belongs to the disease resistance NB-LRR family.</text>
</comment>
<evidence type="ECO:0000256" key="7">
    <source>
        <dbReference type="SAM" id="Coils"/>
    </source>
</evidence>
<evidence type="ECO:0000256" key="6">
    <source>
        <dbReference type="ARBA" id="ARBA00022840"/>
    </source>
</evidence>
<evidence type="ECO:0000256" key="4">
    <source>
        <dbReference type="ARBA" id="ARBA00022741"/>
    </source>
</evidence>
<dbReference type="InterPro" id="IPR057135">
    <property type="entry name" value="At4g27190-like_LRR"/>
</dbReference>
<dbReference type="GO" id="GO:0006952">
    <property type="term" value="P:defense response"/>
    <property type="evidence" value="ECO:0007669"/>
    <property type="project" value="UniProtKB-KW"/>
</dbReference>
<reference evidence="9 10" key="1">
    <citation type="journal article" date="2016" name="G3 (Bethesda)">
        <title>First Draft Assembly and Annotation of the Genome of a California Endemic Oak Quercus lobata Nee (Fagaceae).</title>
        <authorList>
            <person name="Sork V.L."/>
            <person name="Fitz-Gibbon S.T."/>
            <person name="Puiu D."/>
            <person name="Crepeau M."/>
            <person name="Gugger P.F."/>
            <person name="Sherman R."/>
            <person name="Stevens K."/>
            <person name="Langley C.H."/>
            <person name="Pellegrini M."/>
            <person name="Salzberg S.L."/>
        </authorList>
    </citation>
    <scope>NUCLEOTIDE SEQUENCE [LARGE SCALE GENOMIC DNA]</scope>
    <source>
        <strain evidence="9 10">cv. SW786</strain>
    </source>
</reference>
<dbReference type="InterPro" id="IPR027417">
    <property type="entry name" value="P-loop_NTPase"/>
</dbReference>
<proteinExistence type="inferred from homology"/>
<dbReference type="Gramene" id="QL05p033637:mrna">
    <property type="protein sequence ID" value="QL05p033637:mrna"/>
    <property type="gene ID" value="QL05p033637"/>
</dbReference>
<dbReference type="InParanoid" id="A0A7N2R4Q9"/>
<sequence length="994" mass="114233">MASGMFVEVIKEVGLCLWQSGSKCLVHIRDLKENLNSLEVTMEQLMQIYEDVQQRVQTEELLPLAKRTCEVAGWFDGVRKLNEDVSKTLQDGKEQEQNKCLAGYCPKNCWQSYKLGKRVRKMLDEVEKMKNKGRFDIVVAKMHNPVNKKPMDETMGLDPMLQKVWRCIEDKSLRVIGLYGVGGVGKTTLLHRINNLFLSLSHDFVEVILVSVSKEPDVKNIQNTILQKLGLLEGSRFVSTEENATLICRRLEERKFLLLLDDIWEWLDLNLVGIPLPDDQNESKVIFTTRLEEVCGLMGAQQNIKVECLTQEEALRLFRMKVGENTLNSDPRIPKLAEDMAAECKGLPLALVTVGRAMASRKDPEDWESEIAALRNTPSEFPGMDSVLLPLKFSFEKLQNATFKSCFLYCCLFPDGYNIRKEELIEYWRAERLLDEYYHDGEYIIRSLERACLLESGESEEFVKMHGLIRDMAWWECRDKVAIFIKRDAESDEERGLSIWNGVERLSLWDYSIDDVLINSSPSCIEHFCQNVKQLPNLRTMICKVPLLTTFPAGFFPLMSALTLLDLSNSFLLRELPKEIGKLINLESLNVSETAITELPDEIQYLEKLRCLILNGTNIPEIQRGLISRFQFLEIFSRFGDKYFSYSEVLGDLVNLPHLSEICIAITSDTAIIQRLMSLERLQGCIRKLSLFSCDELTSLVLSPTSLYRMEHLELRQCSSLREVGIEPFRIHQMPKNFDHCSMFGKLRRVVIGDCGNLRDVTWLIYAAKLETLDLRDCKNLREIIGFKLGHGAEIEKMSRNFIFSSLKVLRLVRLPVLYTICCYVLHFPLLRKIEVLKCHSLEMLPFDSKSAKNCLIHGEEKWWDRLDWADEATKQIFSSKFFRHSCIDFGRILINLRLVIVGAMMTTKMLGQVLVRFDSRFLAFVYLSWAVDVDHGSNLPEVPNVKLHLESIENKECGGDASGVEDIVRNMKAVERAVLGFMCKQIVDMGRLM</sequence>
<dbReference type="OMA" id="MHNVIEE"/>
<dbReference type="InterPro" id="IPR003593">
    <property type="entry name" value="AAA+_ATPase"/>
</dbReference>
<dbReference type="Gene3D" id="1.10.10.10">
    <property type="entry name" value="Winged helix-like DNA-binding domain superfamily/Winged helix DNA-binding domain"/>
    <property type="match status" value="1"/>
</dbReference>
<keyword evidence="5" id="KW-0611">Plant defense</keyword>
<keyword evidence="10" id="KW-1185">Reference proteome</keyword>
<dbReference type="Proteomes" id="UP000594261">
    <property type="component" value="Chromosome 5"/>
</dbReference>
<dbReference type="InterPro" id="IPR050905">
    <property type="entry name" value="Plant_NBS-LRR"/>
</dbReference>
<evidence type="ECO:0000256" key="3">
    <source>
        <dbReference type="ARBA" id="ARBA00022737"/>
    </source>
</evidence>
<keyword evidence="3" id="KW-0677">Repeat</keyword>
<evidence type="ECO:0000313" key="10">
    <source>
        <dbReference type="Proteomes" id="UP000594261"/>
    </source>
</evidence>
<dbReference type="InterPro" id="IPR042197">
    <property type="entry name" value="Apaf_helical"/>
</dbReference>
<dbReference type="FunFam" id="3.40.50.300:FF:001091">
    <property type="entry name" value="Probable disease resistance protein At1g61300"/>
    <property type="match status" value="1"/>
</dbReference>
<keyword evidence="7" id="KW-0175">Coiled coil</keyword>
<dbReference type="PRINTS" id="PR00364">
    <property type="entry name" value="DISEASERSIST"/>
</dbReference>
<dbReference type="InterPro" id="IPR058922">
    <property type="entry name" value="WHD_DRP"/>
</dbReference>
<dbReference type="Gene3D" id="3.80.10.10">
    <property type="entry name" value="Ribonuclease Inhibitor"/>
    <property type="match status" value="2"/>
</dbReference>
<feature type="coiled-coil region" evidence="7">
    <location>
        <begin position="28"/>
        <end position="62"/>
    </location>
</feature>
<dbReference type="SUPFAM" id="SSF52058">
    <property type="entry name" value="L domain-like"/>
    <property type="match status" value="1"/>
</dbReference>
<dbReference type="GO" id="GO:0005524">
    <property type="term" value="F:ATP binding"/>
    <property type="evidence" value="ECO:0007669"/>
    <property type="project" value="UniProtKB-KW"/>
</dbReference>
<dbReference type="InterPro" id="IPR032675">
    <property type="entry name" value="LRR_dom_sf"/>
</dbReference>
<evidence type="ECO:0000259" key="8">
    <source>
        <dbReference type="SMART" id="SM00382"/>
    </source>
</evidence>
<evidence type="ECO:0000256" key="1">
    <source>
        <dbReference type="ARBA" id="ARBA00008894"/>
    </source>
</evidence>
<dbReference type="Pfam" id="PF23598">
    <property type="entry name" value="LRR_14"/>
    <property type="match status" value="1"/>
</dbReference>
<evidence type="ECO:0000256" key="5">
    <source>
        <dbReference type="ARBA" id="ARBA00022821"/>
    </source>
</evidence>
<dbReference type="InterPro" id="IPR036388">
    <property type="entry name" value="WH-like_DNA-bd_sf"/>
</dbReference>
<dbReference type="InterPro" id="IPR002182">
    <property type="entry name" value="NB-ARC"/>
</dbReference>
<evidence type="ECO:0000313" key="9">
    <source>
        <dbReference type="EnsemblPlants" id="QL05p033637:mrna"/>
    </source>
</evidence>
<dbReference type="Gene3D" id="1.10.8.430">
    <property type="entry name" value="Helical domain of apoptotic protease-activating factors"/>
    <property type="match status" value="1"/>
</dbReference>
<dbReference type="EMBL" id="LRBV02000005">
    <property type="status" value="NOT_ANNOTATED_CDS"/>
    <property type="molecule type" value="Genomic_DNA"/>
</dbReference>
<dbReference type="Gene3D" id="3.40.50.300">
    <property type="entry name" value="P-loop containing nucleotide triphosphate hydrolases"/>
    <property type="match status" value="1"/>
</dbReference>
<accession>A0A7N2R4Q9</accession>
<dbReference type="PANTHER" id="PTHR33463:SF220">
    <property type="entry name" value="NB-ARC DOMAIN-CONTAINING PROTEIN"/>
    <property type="match status" value="1"/>
</dbReference>
<dbReference type="InterPro" id="IPR055414">
    <property type="entry name" value="LRR_R13L4/SHOC2-like"/>
</dbReference>
<dbReference type="GO" id="GO:0043531">
    <property type="term" value="F:ADP binding"/>
    <property type="evidence" value="ECO:0007669"/>
    <property type="project" value="InterPro"/>
</dbReference>
<dbReference type="Pfam" id="PF00931">
    <property type="entry name" value="NB-ARC"/>
    <property type="match status" value="1"/>
</dbReference>
<dbReference type="EnsemblPlants" id="QL05p033637:mrna">
    <property type="protein sequence ID" value="QL05p033637:mrna"/>
    <property type="gene ID" value="QL05p033637"/>
</dbReference>
<evidence type="ECO:0000256" key="2">
    <source>
        <dbReference type="ARBA" id="ARBA00022614"/>
    </source>
</evidence>
<name>A0A7N2R4Q9_QUELO</name>
<dbReference type="AlphaFoldDB" id="A0A7N2R4Q9"/>